<dbReference type="Gene3D" id="3.30.565.10">
    <property type="entry name" value="Histidine kinase-like ATPase, C-terminal domain"/>
    <property type="match status" value="1"/>
</dbReference>
<evidence type="ECO:0000313" key="7">
    <source>
        <dbReference type="EMBL" id="MCU6726021.1"/>
    </source>
</evidence>
<proteinExistence type="predicted"/>
<dbReference type="CDD" id="cd06225">
    <property type="entry name" value="HAMP"/>
    <property type="match status" value="1"/>
</dbReference>
<keyword evidence="5" id="KW-1133">Transmembrane helix</keyword>
<evidence type="ECO:0000256" key="2">
    <source>
        <dbReference type="ARBA" id="ARBA00022553"/>
    </source>
</evidence>
<keyword evidence="5" id="KW-0472">Membrane</keyword>
<keyword evidence="8" id="KW-1185">Reference proteome</keyword>
<comment type="caution">
    <text evidence="7">The sequence shown here is derived from an EMBL/GenBank/DDBJ whole genome shotgun (WGS) entry which is preliminary data.</text>
</comment>
<dbReference type="Pfam" id="PF06580">
    <property type="entry name" value="His_kinase"/>
    <property type="match status" value="1"/>
</dbReference>
<evidence type="ECO:0000256" key="5">
    <source>
        <dbReference type="SAM" id="Phobius"/>
    </source>
</evidence>
<dbReference type="Pfam" id="PF02518">
    <property type="entry name" value="HATPase_c"/>
    <property type="match status" value="1"/>
</dbReference>
<comment type="subcellular location">
    <subcellularLocation>
        <location evidence="1">Membrane</location>
    </subcellularLocation>
</comment>
<dbReference type="Proteomes" id="UP001652338">
    <property type="component" value="Unassembled WGS sequence"/>
</dbReference>
<dbReference type="InterPro" id="IPR050640">
    <property type="entry name" value="Bact_2-comp_sensor_kinase"/>
</dbReference>
<keyword evidence="4 7" id="KW-0418">Kinase</keyword>
<keyword evidence="3" id="KW-0808">Transferase</keyword>
<dbReference type="PANTHER" id="PTHR34220:SF7">
    <property type="entry name" value="SENSOR HISTIDINE KINASE YPDA"/>
    <property type="match status" value="1"/>
</dbReference>
<dbReference type="GO" id="GO:0016301">
    <property type="term" value="F:kinase activity"/>
    <property type="evidence" value="ECO:0007669"/>
    <property type="project" value="UniProtKB-KW"/>
</dbReference>
<keyword evidence="2" id="KW-0597">Phosphoprotein</keyword>
<evidence type="ECO:0000256" key="4">
    <source>
        <dbReference type="ARBA" id="ARBA00022777"/>
    </source>
</evidence>
<sequence length="590" mass="68689">MRKWFNIYKNKFRKISISAKIPLVMTMGAALIMVLFLNFTQYYNSISLYEKVEDASMTYLESIEKLIDNMVGTLDSYSRICFSNASVQEVLEKRANDQMDFNLQDDVNNYLSELVANIKQVESIYIYSNEELVASADLVAQHFPKHRSVRNFEWYDEKETGEYDVDFSCEDFYTNKDRMTEICFRRPIRSMNTFKQIGYLLMTVSPDVLRDLLVIEDVDKYESIFGMMNDQRKMIVTSDEAYSVQMQEIGNRMIEDGQTMTMRSMEGQRYMFCILQSEYGYYMDAISVDDAYQRDSQRNMMEIILVILQMAATLFGIVLISRWYTWPIRKMMEAMSEVQKGNFKPLNMESGHYEIQELINVYNEMIGTINELIEQTKEAERLKGRADLKALTAQINPHFLYNTFDSIKSLFVLKRYEDAYRMMDALSRFYKINLSKGDDFITIEKNLSMLKSYVDIQQMRFGGEFQYIANVDPDILQWKILKLTLQPLVENAINHGIHGYTTKGVIELDIVRVGKQKIQITLSDNGRGMSEETLSKALSGEEGEHGKSFGLFATLSRLQYCYGDRMVWKIDSKENCGTTITIDLILEGVR</sequence>
<organism evidence="7 8">
    <name type="scientific">Muricoprocola aceti</name>
    <dbReference type="NCBI Taxonomy" id="2981772"/>
    <lineage>
        <taxon>Bacteria</taxon>
        <taxon>Bacillati</taxon>
        <taxon>Bacillota</taxon>
        <taxon>Clostridia</taxon>
        <taxon>Lachnospirales</taxon>
        <taxon>Lachnospiraceae</taxon>
        <taxon>Muricoprocola</taxon>
    </lineage>
</organism>
<dbReference type="PANTHER" id="PTHR34220">
    <property type="entry name" value="SENSOR HISTIDINE KINASE YPDA"/>
    <property type="match status" value="1"/>
</dbReference>
<name>A0ABT2SP02_9FIRM</name>
<dbReference type="RefSeq" id="WP_262655273.1">
    <property type="nucleotide sequence ID" value="NZ_JAOQKE010000017.1"/>
</dbReference>
<feature type="transmembrane region" description="Helical" evidence="5">
    <location>
        <begin position="303"/>
        <end position="325"/>
    </location>
</feature>
<dbReference type="InterPro" id="IPR003660">
    <property type="entry name" value="HAMP_dom"/>
</dbReference>
<feature type="domain" description="HAMP" evidence="6">
    <location>
        <begin position="322"/>
        <end position="374"/>
    </location>
</feature>
<feature type="transmembrane region" description="Helical" evidence="5">
    <location>
        <begin position="21"/>
        <end position="39"/>
    </location>
</feature>
<evidence type="ECO:0000313" key="8">
    <source>
        <dbReference type="Proteomes" id="UP001652338"/>
    </source>
</evidence>
<accession>A0ABT2SP02</accession>
<dbReference type="Gene3D" id="6.10.340.10">
    <property type="match status" value="1"/>
</dbReference>
<dbReference type="InterPro" id="IPR010559">
    <property type="entry name" value="Sig_transdc_His_kin_internal"/>
</dbReference>
<dbReference type="InterPro" id="IPR036890">
    <property type="entry name" value="HATPase_C_sf"/>
</dbReference>
<dbReference type="EMBL" id="JAOQKE010000017">
    <property type="protein sequence ID" value="MCU6726021.1"/>
    <property type="molecule type" value="Genomic_DNA"/>
</dbReference>
<reference evidence="7 8" key="1">
    <citation type="journal article" date="2021" name="ISME Commun">
        <title>Automated analysis of genomic sequences facilitates high-throughput and comprehensive description of bacteria.</title>
        <authorList>
            <person name="Hitch T.C.A."/>
        </authorList>
    </citation>
    <scope>NUCLEOTIDE SEQUENCE [LARGE SCALE GENOMIC DNA]</scope>
    <source>
        <strain evidence="7 8">Sanger_29</strain>
    </source>
</reference>
<dbReference type="InterPro" id="IPR003594">
    <property type="entry name" value="HATPase_dom"/>
</dbReference>
<dbReference type="SUPFAM" id="SSF158472">
    <property type="entry name" value="HAMP domain-like"/>
    <property type="match status" value="1"/>
</dbReference>
<dbReference type="SUPFAM" id="SSF55874">
    <property type="entry name" value="ATPase domain of HSP90 chaperone/DNA topoisomerase II/histidine kinase"/>
    <property type="match status" value="1"/>
</dbReference>
<evidence type="ECO:0000256" key="1">
    <source>
        <dbReference type="ARBA" id="ARBA00004370"/>
    </source>
</evidence>
<evidence type="ECO:0000256" key="3">
    <source>
        <dbReference type="ARBA" id="ARBA00022679"/>
    </source>
</evidence>
<keyword evidence="5" id="KW-0812">Transmembrane</keyword>
<gene>
    <name evidence="7" type="ORF">OCV47_11835</name>
</gene>
<protein>
    <submittedName>
        <fullName evidence="7">Sensor histidine kinase</fullName>
    </submittedName>
</protein>
<dbReference type="PROSITE" id="PS50885">
    <property type="entry name" value="HAMP"/>
    <property type="match status" value="1"/>
</dbReference>
<evidence type="ECO:0000259" key="6">
    <source>
        <dbReference type="PROSITE" id="PS50885"/>
    </source>
</evidence>